<dbReference type="Pfam" id="PF13812">
    <property type="entry name" value="PPR_3"/>
    <property type="match status" value="1"/>
</dbReference>
<comment type="caution">
    <text evidence="2">The sequence shown here is derived from an EMBL/GenBank/DDBJ whole genome shotgun (WGS) entry which is preliminary data.</text>
</comment>
<sequence>MMTNSLGRESKWTPTVSSVNRVLSKSRNAEFLLDMMKRNVKYFEVIQDEYHKQTEIQKKKFEKVNKAIKSIVLDDLDIVLNVDYYNALLSVLVVNKDMKNALNIYNEMTVMEMLKPNVTTLNMLLEGCDRCEYHELAKHFYFNEMLAKYQLTPNTATFFNLFGICEKFKDVQLAEELFYGHILNNRFGPNCPLLDDLDVLVKCLFWCYFQFDQLKKMEGLVANYSNSLYHIQYKWLIQTLLRFNKPLQALKYADTVPSLQNTDDLSCQYLKAKIYLQLLKQGLSDSEQNKIYVESIGHVIQQMWAYSTELVEHRWDVVHEFKDNLPQTYLADLIHIYISAHILFFKEDWSLSIPYFEYICNTQCPSVNCFVLFFFFYRPLNTGNV</sequence>
<name>X6N5L3_RETFI</name>
<dbReference type="PANTHER" id="PTHR47933:SF11">
    <property type="entry name" value="PENTATRICOPEPTIDE REPEAT-CONTAINING PROTEIN 2"/>
    <property type="match status" value="1"/>
</dbReference>
<dbReference type="InterPro" id="IPR051240">
    <property type="entry name" value="Mito_RNA-Proc/Resp"/>
</dbReference>
<dbReference type="InterPro" id="IPR011990">
    <property type="entry name" value="TPR-like_helical_dom_sf"/>
</dbReference>
<dbReference type="Proteomes" id="UP000023152">
    <property type="component" value="Unassembled WGS sequence"/>
</dbReference>
<evidence type="ECO:0000313" key="2">
    <source>
        <dbReference type="EMBL" id="ETO21301.1"/>
    </source>
</evidence>
<reference evidence="2 3" key="1">
    <citation type="journal article" date="2013" name="Curr. Biol.">
        <title>The Genome of the Foraminiferan Reticulomyxa filosa.</title>
        <authorList>
            <person name="Glockner G."/>
            <person name="Hulsmann N."/>
            <person name="Schleicher M."/>
            <person name="Noegel A.A."/>
            <person name="Eichinger L."/>
            <person name="Gallinger C."/>
            <person name="Pawlowski J."/>
            <person name="Sierra R."/>
            <person name="Euteneuer U."/>
            <person name="Pillet L."/>
            <person name="Moustafa A."/>
            <person name="Platzer M."/>
            <person name="Groth M."/>
            <person name="Szafranski K."/>
            <person name="Schliwa M."/>
        </authorList>
    </citation>
    <scope>NUCLEOTIDE SEQUENCE [LARGE SCALE GENOMIC DNA]</scope>
</reference>
<protein>
    <recommendedName>
        <fullName evidence="4">Pentatricopeptide repeat-containing protein</fullName>
    </recommendedName>
</protein>
<accession>X6N5L3</accession>
<organism evidence="2 3">
    <name type="scientific">Reticulomyxa filosa</name>
    <dbReference type="NCBI Taxonomy" id="46433"/>
    <lineage>
        <taxon>Eukaryota</taxon>
        <taxon>Sar</taxon>
        <taxon>Rhizaria</taxon>
        <taxon>Retaria</taxon>
        <taxon>Foraminifera</taxon>
        <taxon>Monothalamids</taxon>
        <taxon>Reticulomyxidae</taxon>
        <taxon>Reticulomyxa</taxon>
    </lineage>
</organism>
<evidence type="ECO:0008006" key="4">
    <source>
        <dbReference type="Google" id="ProtNLM"/>
    </source>
</evidence>
<keyword evidence="1" id="KW-0677">Repeat</keyword>
<dbReference type="Gene3D" id="1.25.40.10">
    <property type="entry name" value="Tetratricopeptide repeat domain"/>
    <property type="match status" value="1"/>
</dbReference>
<dbReference type="PANTHER" id="PTHR47933">
    <property type="entry name" value="PENTATRICOPEPTIDE REPEAT-CONTAINING PROTEIN 1, MITOCHONDRIAL"/>
    <property type="match status" value="1"/>
</dbReference>
<evidence type="ECO:0000256" key="1">
    <source>
        <dbReference type="ARBA" id="ARBA00022737"/>
    </source>
</evidence>
<dbReference type="InterPro" id="IPR002885">
    <property type="entry name" value="PPR_rpt"/>
</dbReference>
<keyword evidence="3" id="KW-1185">Reference proteome</keyword>
<evidence type="ECO:0000313" key="3">
    <source>
        <dbReference type="Proteomes" id="UP000023152"/>
    </source>
</evidence>
<gene>
    <name evidence="2" type="ORF">RFI_15903</name>
</gene>
<proteinExistence type="predicted"/>
<dbReference type="GO" id="GO:0003729">
    <property type="term" value="F:mRNA binding"/>
    <property type="evidence" value="ECO:0007669"/>
    <property type="project" value="TreeGrafter"/>
</dbReference>
<dbReference type="EMBL" id="ASPP01011765">
    <property type="protein sequence ID" value="ETO21301.1"/>
    <property type="molecule type" value="Genomic_DNA"/>
</dbReference>
<dbReference type="AlphaFoldDB" id="X6N5L3"/>